<sequence length="124" mass="14516">MRKPGKFYREALCRWAGVKWMGSSDKRALEERLTLLLAHLLKWQYRPARRGRSWQTVLESQRKHAAFMLKDNPVLKSQLGQILRHAYAKACMNAAREVGLDQEVFPRKCPWEAAKILDEGFYPD</sequence>
<proteinExistence type="predicted"/>
<evidence type="ECO:0000313" key="1">
    <source>
        <dbReference type="EMBL" id="EIC30478.1"/>
    </source>
</evidence>
<reference evidence="1 2" key="1">
    <citation type="journal article" date="2013" name="Genome Announc.">
        <title>Genome Sequence of the Obligate Gammaproteobacterial Methanotroph Methylomicrobium album Strain BG8.</title>
        <authorList>
            <person name="Kits K.D."/>
            <person name="Kalyuzhnaya M.G."/>
            <person name="Klotz M.G."/>
            <person name="Jetten M.S."/>
            <person name="Op den Camp H.J."/>
            <person name="Vuilleumier S."/>
            <person name="Bringel F."/>
            <person name="Dispirito A.A."/>
            <person name="Murrell J.C."/>
            <person name="Bruce D."/>
            <person name="Cheng J.F."/>
            <person name="Copeland A."/>
            <person name="Goodwin L."/>
            <person name="Hauser L."/>
            <person name="Lajus A."/>
            <person name="Land M.L."/>
            <person name="Lapidus A."/>
            <person name="Lucas S."/>
            <person name="Medigue C."/>
            <person name="Pitluck S."/>
            <person name="Woyke T."/>
            <person name="Zeytun A."/>
            <person name="Stein L.Y."/>
        </authorList>
    </citation>
    <scope>NUCLEOTIDE SEQUENCE [LARGE SCALE GENOMIC DNA]</scope>
    <source>
        <strain evidence="1 2">BG8</strain>
    </source>
</reference>
<name>H8GKZ7_METAL</name>
<evidence type="ECO:0008006" key="3">
    <source>
        <dbReference type="Google" id="ProtNLM"/>
    </source>
</evidence>
<dbReference type="InterPro" id="IPR002636">
    <property type="entry name" value="DUF29"/>
</dbReference>
<dbReference type="Pfam" id="PF01724">
    <property type="entry name" value="DUF29"/>
    <property type="match status" value="1"/>
</dbReference>
<evidence type="ECO:0000313" key="2">
    <source>
        <dbReference type="Proteomes" id="UP000005090"/>
    </source>
</evidence>
<dbReference type="eggNOG" id="COG0639">
    <property type="taxonomic scope" value="Bacteria"/>
</dbReference>
<dbReference type="PANTHER" id="PTHR34235">
    <property type="entry name" value="SLR1203 PROTEIN-RELATED"/>
    <property type="match status" value="1"/>
</dbReference>
<dbReference type="EMBL" id="CM001475">
    <property type="protein sequence ID" value="EIC30478.1"/>
    <property type="molecule type" value="Genomic_DNA"/>
</dbReference>
<accession>H8GKZ7</accession>
<keyword evidence="2" id="KW-1185">Reference proteome</keyword>
<protein>
    <recommendedName>
        <fullName evidence="3">DUF29 domain-containing protein</fullName>
    </recommendedName>
</protein>
<dbReference type="HOGENOM" id="CLU_116670_0_2_6"/>
<gene>
    <name evidence="1" type="ORF">Metal_2786</name>
</gene>
<dbReference type="AlphaFoldDB" id="H8GKZ7"/>
<organism evidence="1 2">
    <name type="scientific">Methylomicrobium album BG8</name>
    <dbReference type="NCBI Taxonomy" id="686340"/>
    <lineage>
        <taxon>Bacteria</taxon>
        <taxon>Pseudomonadati</taxon>
        <taxon>Pseudomonadota</taxon>
        <taxon>Gammaproteobacteria</taxon>
        <taxon>Methylococcales</taxon>
        <taxon>Methylococcaceae</taxon>
        <taxon>Methylomicrobium</taxon>
    </lineage>
</organism>
<dbReference type="Proteomes" id="UP000005090">
    <property type="component" value="Chromosome"/>
</dbReference>
<dbReference type="Gene3D" id="1.20.1220.20">
    <property type="entry name" value="Uncharcterised protein PF01724"/>
    <property type="match status" value="1"/>
</dbReference>
<dbReference type="STRING" id="686340.Metal_2786"/>